<dbReference type="RefSeq" id="XP_006819330.1">
    <property type="nucleotide sequence ID" value="XM_006819267.1"/>
</dbReference>
<sequence>MSVLNYTFNATNNGEALKCQGFQHEDLTVRSARVYMNVKHIPIISGIGVISWSDGGVINVECVDTANPDSYQYEWEAEGGQFGTTSENTWELTDTGDDGKEEITCTATNDMGSSTSYTQIVTIPYEPTVNAITDSPLKIEAGSDAVLECGTDAVPPFPDNESWEWLQQDGSNYIQIDPSDEGYDIDPVEGDEQKTTLTVFDAQGVQTYRCQLGESYADIEVQATGSAAQTGASSCDTGCIIGISVGVAVFVFVIIIIVLWFCMSRRKKKNSSEKYTSSNSNHNRQPTQPAPSDVEMTPGLTSVPPPNDDMDGPRYSNGNKYDYDDRYDNRYEDMPPHRYDDPPDNYNRYDEPPIDEGDGYPNSPTEPTYAGPYSRSPGRQAEPQLQYADLDLRGPTSQSTPNYPQPPRTEYATITPTIV</sequence>
<dbReference type="GeneID" id="100372677"/>
<accession>A0ABM0MH40</accession>
<dbReference type="Proteomes" id="UP000694865">
    <property type="component" value="Unplaced"/>
</dbReference>
<evidence type="ECO:0000313" key="5">
    <source>
        <dbReference type="RefSeq" id="XP_006819330.1"/>
    </source>
</evidence>
<evidence type="ECO:0000256" key="1">
    <source>
        <dbReference type="SAM" id="MobiDB-lite"/>
    </source>
</evidence>
<dbReference type="InterPro" id="IPR013783">
    <property type="entry name" value="Ig-like_fold"/>
</dbReference>
<evidence type="ECO:0000313" key="6">
    <source>
        <dbReference type="RefSeq" id="XP_006819331.1"/>
    </source>
</evidence>
<evidence type="ECO:0000313" key="4">
    <source>
        <dbReference type="Proteomes" id="UP000694865"/>
    </source>
</evidence>
<feature type="region of interest" description="Disordered" evidence="1">
    <location>
        <begin position="272"/>
        <end position="419"/>
    </location>
</feature>
<feature type="domain" description="Ig-like" evidence="3">
    <location>
        <begin position="42"/>
        <end position="122"/>
    </location>
</feature>
<organism evidence="4 6">
    <name type="scientific">Saccoglossus kowalevskii</name>
    <name type="common">Acorn worm</name>
    <dbReference type="NCBI Taxonomy" id="10224"/>
    <lineage>
        <taxon>Eukaryota</taxon>
        <taxon>Metazoa</taxon>
        <taxon>Hemichordata</taxon>
        <taxon>Enteropneusta</taxon>
        <taxon>Harrimaniidae</taxon>
        <taxon>Saccoglossus</taxon>
    </lineage>
</organism>
<dbReference type="PANTHER" id="PTHR46484:SF7">
    <property type="entry name" value="MYELIN-ASSOCIATED GLYCOPROTEIN-LIKE-RELATED"/>
    <property type="match status" value="1"/>
</dbReference>
<keyword evidence="2" id="KW-1133">Transmembrane helix</keyword>
<name>A0ABM0MH40_SACKO</name>
<feature type="transmembrane region" description="Helical" evidence="2">
    <location>
        <begin position="240"/>
        <end position="262"/>
    </location>
</feature>
<proteinExistence type="predicted"/>
<evidence type="ECO:0000259" key="3">
    <source>
        <dbReference type="PROSITE" id="PS50835"/>
    </source>
</evidence>
<keyword evidence="2" id="KW-0472">Membrane</keyword>
<dbReference type="RefSeq" id="XP_006819331.1">
    <property type="nucleotide sequence ID" value="XM_006819268.1"/>
</dbReference>
<dbReference type="Gene3D" id="2.60.40.10">
    <property type="entry name" value="Immunoglobulins"/>
    <property type="match status" value="1"/>
</dbReference>
<dbReference type="PROSITE" id="PS50835">
    <property type="entry name" value="IG_LIKE"/>
    <property type="match status" value="2"/>
</dbReference>
<evidence type="ECO:0000256" key="2">
    <source>
        <dbReference type="SAM" id="Phobius"/>
    </source>
</evidence>
<gene>
    <name evidence="5 6" type="primary">LOC100372677</name>
</gene>
<reference evidence="5 6" key="1">
    <citation type="submission" date="2025-05" db="UniProtKB">
        <authorList>
            <consortium name="RefSeq"/>
        </authorList>
    </citation>
    <scope>IDENTIFICATION</scope>
    <source>
        <tissue evidence="5 6">Testes</tissue>
    </source>
</reference>
<feature type="domain" description="Ig-like" evidence="3">
    <location>
        <begin position="127"/>
        <end position="226"/>
    </location>
</feature>
<dbReference type="InterPro" id="IPR007110">
    <property type="entry name" value="Ig-like_dom"/>
</dbReference>
<keyword evidence="4" id="KW-1185">Reference proteome</keyword>
<protein>
    <submittedName>
        <fullName evidence="5">Uncharacterized protein LOC100372677 isoform X1</fullName>
    </submittedName>
    <submittedName>
        <fullName evidence="6">Uncharacterized protein LOC100372677 isoform X2</fullName>
    </submittedName>
</protein>
<keyword evidence="2" id="KW-0812">Transmembrane</keyword>
<feature type="compositionally biased region" description="Basic and acidic residues" evidence="1">
    <location>
        <begin position="321"/>
        <end position="351"/>
    </location>
</feature>
<feature type="compositionally biased region" description="Polar residues" evidence="1">
    <location>
        <begin position="273"/>
        <end position="287"/>
    </location>
</feature>
<dbReference type="PANTHER" id="PTHR46484">
    <property type="entry name" value="SI:CH211-171H4.5-RELATED"/>
    <property type="match status" value="1"/>
</dbReference>